<dbReference type="Pfam" id="PF13549">
    <property type="entry name" value="ATP-grasp_5"/>
    <property type="match status" value="1"/>
</dbReference>
<evidence type="ECO:0000313" key="15">
    <source>
        <dbReference type="EMBL" id="WEK46380.1"/>
    </source>
</evidence>
<dbReference type="SUPFAM" id="SSF53623">
    <property type="entry name" value="MurD-like peptide ligases, catalytic domain"/>
    <property type="match status" value="1"/>
</dbReference>
<dbReference type="Gene3D" id="3.30.470.20">
    <property type="entry name" value="ATP-grasp fold, B domain"/>
    <property type="match status" value="1"/>
</dbReference>
<evidence type="ECO:0000256" key="6">
    <source>
        <dbReference type="ARBA" id="ARBA00022036"/>
    </source>
</evidence>
<comment type="catalytic activity">
    <reaction evidence="12">
        <text>[L-4-(L-arginin-2-N-yl)aspartate](n) + L-aspartate + ATP = [L-4-(L-arginin-2-N-yl)aspartate](n)-L-aspartate + ADP + phosphate + H(+)</text>
        <dbReference type="Rhea" id="RHEA:13277"/>
        <dbReference type="Rhea" id="RHEA-COMP:13728"/>
        <dbReference type="Rhea" id="RHEA-COMP:13733"/>
        <dbReference type="ChEBI" id="CHEBI:15378"/>
        <dbReference type="ChEBI" id="CHEBI:29991"/>
        <dbReference type="ChEBI" id="CHEBI:30616"/>
        <dbReference type="ChEBI" id="CHEBI:43474"/>
        <dbReference type="ChEBI" id="CHEBI:137986"/>
        <dbReference type="ChEBI" id="CHEBI:137990"/>
        <dbReference type="ChEBI" id="CHEBI:456216"/>
        <dbReference type="EC" id="6.3.2.29"/>
    </reaction>
</comment>
<evidence type="ECO:0000256" key="4">
    <source>
        <dbReference type="ARBA" id="ARBA00012968"/>
    </source>
</evidence>
<keyword evidence="8 13" id="KW-0547">Nucleotide-binding</keyword>
<evidence type="ECO:0000256" key="8">
    <source>
        <dbReference type="ARBA" id="ARBA00022741"/>
    </source>
</evidence>
<dbReference type="InterPro" id="IPR013221">
    <property type="entry name" value="Mur_ligase_cen"/>
</dbReference>
<sequence>MEDRRDSESGAGDASFRVLETRIYRNASLYGRLPLARIRVDLGVLEAYPTNTISGFTETLLNLLPGLRSHGCSCPDQGGFPHRLEEGTWLGHVIEHVALELQTRAGSPVSRGKTRSVPGKRGVYDILYRYQDEKLALAAGSAAVRAVLSLLPEDLRTIEGDALLAPPATDNPQDVEALVPALKRILARNALGPTTAALVTAALDRKIPVTRFPSHIQLGYGSFQKRISASITGATSHLGVVFAGDKFRAKTLLHERGLPVPQGRLVQTADEALAAAQTLGFPVVIKPLDGNHGRGVSTDLATEAQIRAAFSQAAEVKPRVIVEQHLRGNDHRILVIGGKVVAVAERVPAQVKGDGIHTAAELIEIQNSDPRRGDGHANVLTRIKVDARLEDMLARQDKTLSSIPGAGETVLLRGTANLSSGGTAVDRTDAIHPDNRLVAEMAAHTIGLDIAGVDFVTPDITRSVRETGGGIVEINAAPGFRMHLAPSEGTPRDVAAPVIGMLFPNGTSSRIPIVAITGTNGKSTTTRMVAAILRETGRRVGRTDTSGVFIDDMLLRAGDASGPRSAAMLLTNPAVDAAVFETARGGILREGLGFDTCSVGAVLNVTEDHLGLKGVDTLEQLAALKSVVLKGVARRGATVLNLDDRYCRRMARRARSKVVWFSLNTPATHPRLTEHLSSGGVAVLRERTSAGDELVIRVGSDRTFVMLSRDIPGTAGGAALFNVANALAAIAIACALGIRAEIIADALRRFSSSFEDNPGRFNVIDDHPFRVILDYAHNAASLKALGESLPGLRPAGGRTIGMVSIPGDRREQDIIEIGRLAVTIFDRVVFREGPDGRTRPRGEVLKLLEQGAAEAGGNGRFESIMEEADAVAHCLAMARPGDLVVLFPTKVEDVFRQVKAYAPIAAGTYAAA</sequence>
<evidence type="ECO:0000256" key="2">
    <source>
        <dbReference type="ARBA" id="ARBA00009060"/>
    </source>
</evidence>
<dbReference type="KEGG" id="acob:P0Y56_15415"/>
<dbReference type="InterPro" id="IPR013815">
    <property type="entry name" value="ATP_grasp_subdomain_1"/>
</dbReference>
<dbReference type="EC" id="6.3.2.30" evidence="4"/>
<dbReference type="GO" id="GO:0046872">
    <property type="term" value="F:metal ion binding"/>
    <property type="evidence" value="ECO:0007669"/>
    <property type="project" value="InterPro"/>
</dbReference>
<evidence type="ECO:0000256" key="7">
    <source>
        <dbReference type="ARBA" id="ARBA00022598"/>
    </source>
</evidence>
<evidence type="ECO:0000313" key="16">
    <source>
        <dbReference type="Proteomes" id="UP001218362"/>
    </source>
</evidence>
<dbReference type="AlphaFoldDB" id="A0AAJ5X2D1"/>
<dbReference type="Gene3D" id="3.90.190.20">
    <property type="entry name" value="Mur ligase, C-terminal domain"/>
    <property type="match status" value="1"/>
</dbReference>
<evidence type="ECO:0000256" key="13">
    <source>
        <dbReference type="PROSITE-ProRule" id="PRU00409"/>
    </source>
</evidence>
<feature type="domain" description="ATP-grasp" evidence="14">
    <location>
        <begin position="250"/>
        <end position="503"/>
    </location>
</feature>
<proteinExistence type="inferred from homology"/>
<dbReference type="Pfam" id="PF18921">
    <property type="entry name" value="Cyanophycin_syn"/>
    <property type="match status" value="1"/>
</dbReference>
<name>A0AAJ5X2D1_9SPHN</name>
<evidence type="ECO:0000259" key="14">
    <source>
        <dbReference type="PROSITE" id="PS50975"/>
    </source>
</evidence>
<dbReference type="GO" id="GO:0071160">
    <property type="term" value="F:cyanophycin synthetase activity (L-aspartate-adding)"/>
    <property type="evidence" value="ECO:0007669"/>
    <property type="project" value="UniProtKB-EC"/>
</dbReference>
<dbReference type="InterPro" id="IPR004101">
    <property type="entry name" value="Mur_ligase_C"/>
</dbReference>
<dbReference type="GO" id="GO:0071161">
    <property type="term" value="F:cyanophycin synthetase activity (L-arginine-adding)"/>
    <property type="evidence" value="ECO:0007669"/>
    <property type="project" value="UniProtKB-EC"/>
</dbReference>
<dbReference type="Pfam" id="PF02875">
    <property type="entry name" value="Mur_ligase_C"/>
    <property type="match status" value="1"/>
</dbReference>
<gene>
    <name evidence="15" type="primary">cphA</name>
    <name evidence="15" type="ORF">P0Y56_15415</name>
</gene>
<dbReference type="InterPro" id="IPR011761">
    <property type="entry name" value="ATP-grasp"/>
</dbReference>
<dbReference type="InterPro" id="IPR044019">
    <property type="entry name" value="Cyanophycin_syn_N"/>
</dbReference>
<dbReference type="Gene3D" id="3.30.1490.20">
    <property type="entry name" value="ATP-grasp fold, A domain"/>
    <property type="match status" value="1"/>
</dbReference>
<dbReference type="PANTHER" id="PTHR23135">
    <property type="entry name" value="MUR LIGASE FAMILY MEMBER"/>
    <property type="match status" value="1"/>
</dbReference>
<evidence type="ECO:0000256" key="12">
    <source>
        <dbReference type="ARBA" id="ARBA00048425"/>
    </source>
</evidence>
<dbReference type="SUPFAM" id="SSF53244">
    <property type="entry name" value="MurD-like peptide ligases, peptide-binding domain"/>
    <property type="match status" value="1"/>
</dbReference>
<keyword evidence="9 13" id="KW-0067">ATP-binding</keyword>
<keyword evidence="7 15" id="KW-0436">Ligase</keyword>
<organism evidence="15 16">
    <name type="scientific">Candidatus Andeanibacterium colombiense</name>
    <dbReference type="NCBI Taxonomy" id="3121345"/>
    <lineage>
        <taxon>Bacteria</taxon>
        <taxon>Pseudomonadati</taxon>
        <taxon>Pseudomonadota</taxon>
        <taxon>Alphaproteobacteria</taxon>
        <taxon>Sphingomonadales</taxon>
        <taxon>Sphingomonadaceae</taxon>
        <taxon>Candidatus Andeanibacterium</taxon>
    </lineage>
</organism>
<dbReference type="NCBIfam" id="TIGR02068">
    <property type="entry name" value="cya_phycin_syn"/>
    <property type="match status" value="1"/>
</dbReference>
<accession>A0AAJ5X2D1</accession>
<dbReference type="InterPro" id="IPR011810">
    <property type="entry name" value="Cya_phycin_syn"/>
</dbReference>
<dbReference type="InterPro" id="IPR036615">
    <property type="entry name" value="Mur_ligase_C_dom_sf"/>
</dbReference>
<comment type="catalytic activity">
    <reaction evidence="11">
        <text>[L-4-(L-arginin-2-N-yl)aspartate](n)-L-aspartate + L-arginine + ATP = [L-4-(L-arginin-2-N-yl)aspartate](n+1) + ADP + phosphate + H(+)</text>
        <dbReference type="Rhea" id="RHEA:23888"/>
        <dbReference type="Rhea" id="RHEA-COMP:13732"/>
        <dbReference type="Rhea" id="RHEA-COMP:13733"/>
        <dbReference type="ChEBI" id="CHEBI:15378"/>
        <dbReference type="ChEBI" id="CHEBI:30616"/>
        <dbReference type="ChEBI" id="CHEBI:32682"/>
        <dbReference type="ChEBI" id="CHEBI:43474"/>
        <dbReference type="ChEBI" id="CHEBI:137986"/>
        <dbReference type="ChEBI" id="CHEBI:137990"/>
        <dbReference type="ChEBI" id="CHEBI:456216"/>
        <dbReference type="EC" id="6.3.2.30"/>
    </reaction>
</comment>
<reference evidence="15" key="1">
    <citation type="submission" date="2023-03" db="EMBL/GenBank/DDBJ databases">
        <title>Andean soil-derived lignocellulolytic bacterial consortium as a source of novel taxa and putative plastic-active enzymes.</title>
        <authorList>
            <person name="Diaz-Garcia L."/>
            <person name="Chuvochina M."/>
            <person name="Feuerriegel G."/>
            <person name="Bunk B."/>
            <person name="Sproer C."/>
            <person name="Streit W.R."/>
            <person name="Rodriguez L.M."/>
            <person name="Overmann J."/>
            <person name="Jimenez D.J."/>
        </authorList>
    </citation>
    <scope>NUCLEOTIDE SEQUENCE</scope>
    <source>
        <strain evidence="15">MAG 26</strain>
    </source>
</reference>
<dbReference type="EC" id="6.3.2.29" evidence="5"/>
<dbReference type="Gene3D" id="3.40.1190.10">
    <property type="entry name" value="Mur-like, catalytic domain"/>
    <property type="match status" value="1"/>
</dbReference>
<comment type="subunit">
    <text evidence="3">Homodimer.</text>
</comment>
<evidence type="ECO:0000256" key="10">
    <source>
        <dbReference type="ARBA" id="ARBA00031353"/>
    </source>
</evidence>
<evidence type="ECO:0000256" key="11">
    <source>
        <dbReference type="ARBA" id="ARBA00048094"/>
    </source>
</evidence>
<dbReference type="EMBL" id="CP119316">
    <property type="protein sequence ID" value="WEK46380.1"/>
    <property type="molecule type" value="Genomic_DNA"/>
</dbReference>
<protein>
    <recommendedName>
        <fullName evidence="6">Cyanophycin synthetase</fullName>
        <ecNumber evidence="5">6.3.2.29</ecNumber>
        <ecNumber evidence="4">6.3.2.30</ecNumber>
    </recommendedName>
    <alternativeName>
        <fullName evidence="10">Cyanophycin synthase</fullName>
    </alternativeName>
</protein>
<dbReference type="GO" id="GO:0005524">
    <property type="term" value="F:ATP binding"/>
    <property type="evidence" value="ECO:0007669"/>
    <property type="project" value="UniProtKB-UniRule"/>
</dbReference>
<comment type="similarity">
    <text evidence="2">In the C-terminal section; belongs to the MurCDEF family.</text>
</comment>
<dbReference type="Pfam" id="PF08245">
    <property type="entry name" value="Mur_ligase_M"/>
    <property type="match status" value="1"/>
</dbReference>
<evidence type="ECO:0000256" key="5">
    <source>
        <dbReference type="ARBA" id="ARBA00013005"/>
    </source>
</evidence>
<dbReference type="PANTHER" id="PTHR23135:SF18">
    <property type="entry name" value="CYANOPHYCIN SYNTHETASE"/>
    <property type="match status" value="1"/>
</dbReference>
<evidence type="ECO:0000256" key="9">
    <source>
        <dbReference type="ARBA" id="ARBA00022840"/>
    </source>
</evidence>
<dbReference type="SUPFAM" id="SSF56059">
    <property type="entry name" value="Glutathione synthetase ATP-binding domain-like"/>
    <property type="match status" value="1"/>
</dbReference>
<dbReference type="PROSITE" id="PS50975">
    <property type="entry name" value="ATP_GRASP"/>
    <property type="match status" value="1"/>
</dbReference>
<dbReference type="NCBIfam" id="NF010623">
    <property type="entry name" value="PRK14016.1"/>
    <property type="match status" value="1"/>
</dbReference>
<evidence type="ECO:0000256" key="3">
    <source>
        <dbReference type="ARBA" id="ARBA00011738"/>
    </source>
</evidence>
<comment type="function">
    <text evidence="1">Catalyzes the ATP-dependent polymerization of arginine and aspartate to multi-L-arginyl-poly-L-aspartic acid (cyanophycin; a water-insoluble reserve polymer).</text>
</comment>
<dbReference type="Proteomes" id="UP001218362">
    <property type="component" value="Chromosome"/>
</dbReference>
<evidence type="ECO:0000256" key="1">
    <source>
        <dbReference type="ARBA" id="ARBA00003184"/>
    </source>
</evidence>
<dbReference type="InterPro" id="IPR036565">
    <property type="entry name" value="Mur-like_cat_sf"/>
</dbReference>